<reference evidence="1" key="1">
    <citation type="submission" date="2021-01" db="EMBL/GenBank/DDBJ databases">
        <title>Genome sequence of Phenylobacterium sp. 20VBR1 isolated from a valley glaceir, Ny-Alesund, Svalbard.</title>
        <authorList>
            <person name="Thomas F.A."/>
            <person name="Krishnan K.P."/>
            <person name="Sinha R.K."/>
        </authorList>
    </citation>
    <scope>NUCLEOTIDE SEQUENCE</scope>
    <source>
        <strain evidence="1">20VBR1</strain>
    </source>
</reference>
<protein>
    <recommendedName>
        <fullName evidence="2">HTH arsR-type domain-containing protein</fullName>
    </recommendedName>
</protein>
<accession>A0A974P7A6</accession>
<gene>
    <name evidence="1" type="ORF">JKL49_13105</name>
</gene>
<dbReference type="EMBL" id="CP068570">
    <property type="protein sequence ID" value="QQZ51750.1"/>
    <property type="molecule type" value="Genomic_DNA"/>
</dbReference>
<dbReference type="AlphaFoldDB" id="A0A974P7A6"/>
<evidence type="ECO:0008006" key="2">
    <source>
        <dbReference type="Google" id="ProtNLM"/>
    </source>
</evidence>
<organism evidence="1">
    <name type="scientific">Phenylobacterium glaciei</name>
    <dbReference type="NCBI Taxonomy" id="2803784"/>
    <lineage>
        <taxon>Bacteria</taxon>
        <taxon>Pseudomonadati</taxon>
        <taxon>Pseudomonadota</taxon>
        <taxon>Alphaproteobacteria</taxon>
        <taxon>Caulobacterales</taxon>
        <taxon>Caulobacteraceae</taxon>
        <taxon>Phenylobacterium</taxon>
    </lineage>
</organism>
<evidence type="ECO:0000313" key="1">
    <source>
        <dbReference type="EMBL" id="QQZ51750.1"/>
    </source>
</evidence>
<name>A0A974P7A6_9CAUL</name>
<proteinExistence type="predicted"/>
<sequence length="78" mass="8580">MKESLPTSGDDLLAQLSALANPHRLRIVAALHQGGRRYGASWPARSASAGRCCTCTWPSWRRRASSPASWSCRLTARR</sequence>